<dbReference type="Gene3D" id="1.25.40.80">
    <property type="match status" value="1"/>
</dbReference>
<feature type="domain" description="Photolyase/cryptochrome alpha/beta" evidence="10">
    <location>
        <begin position="137"/>
        <end position="274"/>
    </location>
</feature>
<keyword evidence="4 6" id="KW-0274">FAD</keyword>
<proteinExistence type="inferred from homology"/>
<dbReference type="SUPFAM" id="SSF48173">
    <property type="entry name" value="Cryptochrome/photolyase FAD-binding domain"/>
    <property type="match status" value="1"/>
</dbReference>
<gene>
    <name evidence="11" type="ORF">yc1106_03600</name>
</gene>
<sequence>MPPKRKANGIPPNAASANNYTDASGSAPNKRSRIAKPVDKAFTRDAPSVDTTARNIDNGAPGNAAQNHEASFDHSRPEERAGIVDRRYYPAEMSNERCAMYNDNEIPRPIGILEKTLKDTKQKREEIRGGKVGGHGDAVVHWFKRDLRIRDNTGLSKAADLAKEKGVGMIGVWIMSPQDWEAHLVSPPKCDFELRSVQLLKQELEELNIPLHIETIPERKNVKKRLVELALDWNVKNVFCNLEYEPDELRREERLVHMMLEKGINLDPQHDDCVVPPGSLKTGSGRQYAVYTPWYRAWIAHLHAHPHLLNERPIPDKNSTGFREKFAKLFDSHVPDLPECKSLTTEEKERFHHLWPAGEMAAIDRLERFLTEKIRKYKDTRNFPALNSTGRISVHHAAGTSSTEAARALKGGLERWLGVTFTGMFLSTGLTMNKPFKYEYTNIEWEYNDAHFEAWTQGRTGYPIVDAAMRCLNHTGYMHNRLRMITASFLAKHLLLDWRLGEQYFITHLVDGDFASNNGGWGFSASTGVDPQPYFRIFNPWTQSEKFDEQGEFIKLWVKELEGIQGAAIHNPYQAKGDAAKIAKKNGYPEPIVEHKQAENGKGFFQTLTPSSMPKSRQSRKKINKKQRELEEYLEHLKEESAIIPYQPSSPEDALINRYIGMLGPALYGKQPFAILGTWIETIPSRIGRSRMLDLAAEFMVNSYAAYRDGMHSKRRLAKATKAKALRELQLVVLDAQSQPTYDVLLATKMHFAAEALMGIDTMYHAIHAFGLAELMKSGKVSDVDDEHYWNLIDNTYVDDVNEAMLAGRRSVYDNDFYLSATFPPPIESPTIVLSPSQRASVAIMHVFIQCPHLVCLVRQAISNPEDTTVLAEATAITVVPIPPSPEIADIMPDTLEFDTVQNMILCTRYWMLQNQLCGLADTLYRHFPVEAALSLLPSPERLRVIDVDSALHLAKSIRWANSVSHDLPLVPLRLHTPLQVSIGPWHRTIRNLPSQRSASPDMSDLDLDFELSRALRMKSWIIDRCNQIHTQWDVSVVEEKPLLEALDAMSGELIPDWLPVRVRFEAEDGEMVMKLDYENKTGSYSERWDITEPPRPPRQRMPHPGTPGQEWQRETLRVHELPIRNAATQDAGAAANQPPSNDGKLENEYLKADTRPVDFIHGTGRNLCSTSGWWPESPRTSTVLLDSTHKASAFSRVSPRSSEEVSDAFGDAHRNPCLVSSWWPQTPNASSISSGSPPRDFTTAVGETRSVTVTFDNKKKNACFSPAWTNE</sequence>
<dbReference type="GO" id="GO:0006950">
    <property type="term" value="P:response to stress"/>
    <property type="evidence" value="ECO:0007669"/>
    <property type="project" value="UniProtKB-ARBA"/>
</dbReference>
<dbReference type="FunFam" id="1.10.579.10:FF:000003">
    <property type="entry name" value="Deoxyribodipyrimidine photo-lyase"/>
    <property type="match status" value="1"/>
</dbReference>
<dbReference type="Pfam" id="PF00875">
    <property type="entry name" value="DNA_photolyase"/>
    <property type="match status" value="1"/>
</dbReference>
<dbReference type="InterPro" id="IPR014729">
    <property type="entry name" value="Rossmann-like_a/b/a_fold"/>
</dbReference>
<feature type="region of interest" description="Disordered" evidence="9">
    <location>
        <begin position="1087"/>
        <end position="1110"/>
    </location>
</feature>
<protein>
    <submittedName>
        <fullName evidence="11">Photolyase</fullName>
    </submittedName>
</protein>
<dbReference type="GO" id="GO:0003677">
    <property type="term" value="F:DNA binding"/>
    <property type="evidence" value="ECO:0007669"/>
    <property type="project" value="TreeGrafter"/>
</dbReference>
<comment type="similarity">
    <text evidence="2">Belongs to the DNA photolyase class-1 family.</text>
</comment>
<feature type="binding site" evidence="6">
    <location>
        <begin position="389"/>
        <end position="393"/>
    </location>
    <ligand>
        <name>FAD</name>
        <dbReference type="ChEBI" id="CHEBI:57692"/>
    </ligand>
</feature>
<dbReference type="InterPro" id="IPR002081">
    <property type="entry name" value="Cryptochrome/DNA_photolyase_1"/>
</dbReference>
<dbReference type="PROSITE" id="PS00394">
    <property type="entry name" value="DNA_PHOTOLYASES_1_1"/>
    <property type="match status" value="1"/>
</dbReference>
<dbReference type="GO" id="GO:0003904">
    <property type="term" value="F:deoxyribodipyrimidine photo-lyase activity"/>
    <property type="evidence" value="ECO:0007669"/>
    <property type="project" value="TreeGrafter"/>
</dbReference>
<dbReference type="Gene3D" id="1.10.579.10">
    <property type="entry name" value="DNA Cyclobutane Dipyrimidine Photolyase, subunit A, domain 3"/>
    <property type="match status" value="1"/>
</dbReference>
<dbReference type="PROSITE" id="PS00691">
    <property type="entry name" value="DNA_PHOTOLYASES_1_2"/>
    <property type="match status" value="1"/>
</dbReference>
<feature type="binding site" evidence="6">
    <location>
        <position position="416"/>
    </location>
    <ligand>
        <name>FAD</name>
        <dbReference type="ChEBI" id="CHEBI:57692"/>
    </ligand>
</feature>
<organism evidence="11 12">
    <name type="scientific">Curvularia clavata</name>
    <dbReference type="NCBI Taxonomy" id="95742"/>
    <lineage>
        <taxon>Eukaryota</taxon>
        <taxon>Fungi</taxon>
        <taxon>Dikarya</taxon>
        <taxon>Ascomycota</taxon>
        <taxon>Pezizomycotina</taxon>
        <taxon>Dothideomycetes</taxon>
        <taxon>Pleosporomycetidae</taxon>
        <taxon>Pleosporales</taxon>
        <taxon>Pleosporineae</taxon>
        <taxon>Pleosporaceae</taxon>
        <taxon>Curvularia</taxon>
    </lineage>
</organism>
<dbReference type="PANTHER" id="PTHR11455">
    <property type="entry name" value="CRYPTOCHROME"/>
    <property type="match status" value="1"/>
</dbReference>
<evidence type="ECO:0000313" key="11">
    <source>
        <dbReference type="EMBL" id="USP76326.1"/>
    </source>
</evidence>
<keyword evidence="3 6" id="KW-0285">Flavoprotein</keyword>
<dbReference type="InterPro" id="IPR036134">
    <property type="entry name" value="Crypto/Photolyase_FAD-like_sf"/>
</dbReference>
<evidence type="ECO:0000256" key="3">
    <source>
        <dbReference type="ARBA" id="ARBA00022630"/>
    </source>
</evidence>
<comment type="cofactor">
    <cofactor evidence="1">
        <name>(6R)-5,10-methylene-5,6,7,8-tetrahydrofolate</name>
        <dbReference type="ChEBI" id="CHEBI:15636"/>
    </cofactor>
</comment>
<dbReference type="GO" id="GO:0006139">
    <property type="term" value="P:nucleobase-containing compound metabolic process"/>
    <property type="evidence" value="ECO:0007669"/>
    <property type="project" value="UniProtKB-ARBA"/>
</dbReference>
<dbReference type="GO" id="GO:0032922">
    <property type="term" value="P:circadian regulation of gene expression"/>
    <property type="evidence" value="ECO:0007669"/>
    <property type="project" value="TreeGrafter"/>
</dbReference>
<dbReference type="VEuPathDB" id="FungiDB:yc1106_03600"/>
<dbReference type="InterPro" id="IPR005101">
    <property type="entry name" value="Cryptochr/Photolyase_FAD-bd"/>
</dbReference>
<dbReference type="EMBL" id="CP089275">
    <property type="protein sequence ID" value="USP76326.1"/>
    <property type="molecule type" value="Genomic_DNA"/>
</dbReference>
<feature type="binding site" evidence="6">
    <location>
        <position position="377"/>
    </location>
    <ligand>
        <name>FAD</name>
        <dbReference type="ChEBI" id="CHEBI:57692"/>
    </ligand>
</feature>
<feature type="binding site" evidence="6">
    <location>
        <begin position="511"/>
        <end position="513"/>
    </location>
    <ligand>
        <name>FAD</name>
        <dbReference type="ChEBI" id="CHEBI:57692"/>
    </ligand>
</feature>
<evidence type="ECO:0000256" key="6">
    <source>
        <dbReference type="PIRSR" id="PIRSR602081-1"/>
    </source>
</evidence>
<feature type="compositionally biased region" description="Polar residues" evidence="9">
    <location>
        <begin position="15"/>
        <end position="29"/>
    </location>
</feature>
<dbReference type="PROSITE" id="PS51645">
    <property type="entry name" value="PHR_CRY_ALPHA_BETA"/>
    <property type="match status" value="1"/>
</dbReference>
<evidence type="ECO:0000313" key="12">
    <source>
        <dbReference type="Proteomes" id="UP001056012"/>
    </source>
</evidence>
<dbReference type="GO" id="GO:0005634">
    <property type="term" value="C:nucleus"/>
    <property type="evidence" value="ECO:0007669"/>
    <property type="project" value="TreeGrafter"/>
</dbReference>
<dbReference type="InterPro" id="IPR006050">
    <property type="entry name" value="DNA_photolyase_N"/>
</dbReference>
<evidence type="ECO:0000256" key="5">
    <source>
        <dbReference type="ARBA" id="ARBA00022991"/>
    </source>
</evidence>
<feature type="coiled-coil region" evidence="8">
    <location>
        <begin position="616"/>
        <end position="643"/>
    </location>
</feature>
<evidence type="ECO:0000256" key="9">
    <source>
        <dbReference type="SAM" id="MobiDB-lite"/>
    </source>
</evidence>
<evidence type="ECO:0000256" key="1">
    <source>
        <dbReference type="ARBA" id="ARBA00001932"/>
    </source>
</evidence>
<evidence type="ECO:0000256" key="4">
    <source>
        <dbReference type="ARBA" id="ARBA00022827"/>
    </source>
</evidence>
<accession>A0A9Q9DSD7</accession>
<evidence type="ECO:0000256" key="8">
    <source>
        <dbReference type="SAM" id="Coils"/>
    </source>
</evidence>
<evidence type="ECO:0000256" key="2">
    <source>
        <dbReference type="ARBA" id="ARBA00005862"/>
    </source>
</evidence>
<keyword evidence="12" id="KW-1185">Reference proteome</keyword>
<dbReference type="Gene3D" id="3.40.50.620">
    <property type="entry name" value="HUPs"/>
    <property type="match status" value="1"/>
</dbReference>
<evidence type="ECO:0000259" key="10">
    <source>
        <dbReference type="PROSITE" id="PS51645"/>
    </source>
</evidence>
<feature type="compositionally biased region" description="Basic and acidic residues" evidence="9">
    <location>
        <begin position="70"/>
        <end position="81"/>
    </location>
</feature>
<dbReference type="SUPFAM" id="SSF52425">
    <property type="entry name" value="Cryptochrome/photolyase, N-terminal domain"/>
    <property type="match status" value="1"/>
</dbReference>
<dbReference type="AlphaFoldDB" id="A0A9Q9DSD7"/>
<dbReference type="InterPro" id="IPR018394">
    <property type="entry name" value="DNA_photolyase_1_CS_C"/>
</dbReference>
<dbReference type="GO" id="GO:0071949">
    <property type="term" value="F:FAD binding"/>
    <property type="evidence" value="ECO:0007669"/>
    <property type="project" value="TreeGrafter"/>
</dbReference>
<keyword evidence="5" id="KW-0157">Chromophore</keyword>
<feature type="region of interest" description="Disordered" evidence="9">
    <location>
        <begin position="1"/>
        <end position="81"/>
    </location>
</feature>
<dbReference type="GO" id="GO:0005737">
    <property type="term" value="C:cytoplasm"/>
    <property type="evidence" value="ECO:0007669"/>
    <property type="project" value="TreeGrafter"/>
</dbReference>
<keyword evidence="8" id="KW-0175">Coiled coil</keyword>
<dbReference type="GO" id="GO:0043153">
    <property type="term" value="P:entrainment of circadian clock by photoperiod"/>
    <property type="evidence" value="ECO:0007669"/>
    <property type="project" value="TreeGrafter"/>
</dbReference>
<reference evidence="11" key="1">
    <citation type="submission" date="2021-12" db="EMBL/GenBank/DDBJ databases">
        <title>Curvularia clavata genome.</title>
        <authorList>
            <person name="Cao Y."/>
        </authorList>
    </citation>
    <scope>NUCLEOTIDE SEQUENCE</scope>
    <source>
        <strain evidence="11">Yc1106</strain>
    </source>
</reference>
<comment type="cofactor">
    <cofactor evidence="6">
        <name>FAD</name>
        <dbReference type="ChEBI" id="CHEBI:57692"/>
    </cofactor>
    <text evidence="6">Binds 1 FAD per subunit.</text>
</comment>
<dbReference type="PRINTS" id="PR00147">
    <property type="entry name" value="DNAPHOTLYASE"/>
</dbReference>
<dbReference type="Pfam" id="PF03441">
    <property type="entry name" value="FAD_binding_7"/>
    <property type="match status" value="1"/>
</dbReference>
<feature type="site" description="Electron transfer via tryptophanyl radical" evidence="7">
    <location>
        <position position="521"/>
    </location>
</feature>
<dbReference type="PANTHER" id="PTHR11455:SF18">
    <property type="entry name" value="SI:CH1073-390K14.1"/>
    <property type="match status" value="1"/>
</dbReference>
<dbReference type="OrthoDB" id="435881at2759"/>
<dbReference type="InterPro" id="IPR036155">
    <property type="entry name" value="Crypto/Photolyase_N_sf"/>
</dbReference>
<dbReference type="Proteomes" id="UP001056012">
    <property type="component" value="Chromosome 2"/>
</dbReference>
<feature type="site" description="Electron transfer via tryptophanyl radical" evidence="7">
    <location>
        <position position="498"/>
    </location>
</feature>
<name>A0A9Q9DSD7_CURCL</name>
<evidence type="ECO:0000256" key="7">
    <source>
        <dbReference type="PIRSR" id="PIRSR602081-2"/>
    </source>
</evidence>
<feature type="site" description="Electron transfer via tryptophanyl radical" evidence="7">
    <location>
        <position position="445"/>
    </location>
</feature>